<proteinExistence type="predicted"/>
<dbReference type="PROSITE" id="PS51186">
    <property type="entry name" value="GNAT"/>
    <property type="match status" value="1"/>
</dbReference>
<dbReference type="CDD" id="cd04301">
    <property type="entry name" value="NAT_SF"/>
    <property type="match status" value="1"/>
</dbReference>
<dbReference type="KEGG" id="mme:Marme_1267"/>
<dbReference type="EMBL" id="CP002583">
    <property type="protein sequence ID" value="ADZ90540.1"/>
    <property type="molecule type" value="Genomic_DNA"/>
</dbReference>
<dbReference type="GO" id="GO:0016747">
    <property type="term" value="F:acyltransferase activity, transferring groups other than amino-acyl groups"/>
    <property type="evidence" value="ECO:0007669"/>
    <property type="project" value="InterPro"/>
</dbReference>
<protein>
    <submittedName>
        <fullName evidence="2">GCN5-related N-acetyltransferase</fullName>
    </submittedName>
</protein>
<dbReference type="InterPro" id="IPR051531">
    <property type="entry name" value="N-acetyltransferase"/>
</dbReference>
<sequence>MASLFASFLKRGVSVVTRKPHFFAMSQPELESFRFRLRPFHISDARRVVSLVNTPLIADMTANIPYPYSLPMAEDWISSHHRAWITSEYGVFAIEQKSDGQIIGACSLMDFGKPEAEIGYWIGTDYWGRGVATEAVREVLRFAREELGVVRFRARHLIENPASGRVLSKLGFRYTADSYEQIGIMAEPKWMKLYLLDK</sequence>
<dbReference type="SUPFAM" id="SSF55729">
    <property type="entry name" value="Acyl-CoA N-acyltransferases (Nat)"/>
    <property type="match status" value="1"/>
</dbReference>
<dbReference type="AlphaFoldDB" id="F2JVJ6"/>
<reference evidence="2 3" key="1">
    <citation type="journal article" date="2012" name="Stand. Genomic Sci.">
        <title>Complete genome sequence of the melanogenic marine bacterium Marinomonas mediterranea type strain (MMB-1(T)).</title>
        <authorList>
            <person name="Lucas-Elio P."/>
            <person name="Goodwin L."/>
            <person name="Woyke T."/>
            <person name="Pitluck S."/>
            <person name="Nolan M."/>
            <person name="Kyrpides N.C."/>
            <person name="Detter J.C."/>
            <person name="Copeland A."/>
            <person name="Teshima H."/>
            <person name="Bruce D."/>
            <person name="Detter C."/>
            <person name="Tapia R."/>
            <person name="Han S."/>
            <person name="Land M.L."/>
            <person name="Ivanova N."/>
            <person name="Mikhailova N."/>
            <person name="Johnston A.W."/>
            <person name="Sanchez-Amat A."/>
        </authorList>
    </citation>
    <scope>NUCLEOTIDE SEQUENCE [LARGE SCALE GENOMIC DNA]</scope>
    <source>
        <strain evidence="3">ATCC 700492 / JCM 21426 / NBRC 103028 / MMB-1</strain>
    </source>
</reference>
<dbReference type="Proteomes" id="UP000001062">
    <property type="component" value="Chromosome"/>
</dbReference>
<dbReference type="InterPro" id="IPR000182">
    <property type="entry name" value="GNAT_dom"/>
</dbReference>
<name>F2JVJ6_MARM1</name>
<accession>F2JVJ6</accession>
<organism evidence="2 3">
    <name type="scientific">Marinomonas mediterranea (strain ATCC 700492 / JCM 21426 / NBRC 103028 / MMB-1)</name>
    <dbReference type="NCBI Taxonomy" id="717774"/>
    <lineage>
        <taxon>Bacteria</taxon>
        <taxon>Pseudomonadati</taxon>
        <taxon>Pseudomonadota</taxon>
        <taxon>Gammaproteobacteria</taxon>
        <taxon>Oceanospirillales</taxon>
        <taxon>Oceanospirillaceae</taxon>
        <taxon>Marinomonas</taxon>
    </lineage>
</organism>
<dbReference type="OrthoDB" id="9801656at2"/>
<dbReference type="RefSeq" id="WP_013660445.1">
    <property type="nucleotide sequence ID" value="NC_015276.1"/>
</dbReference>
<evidence type="ECO:0000259" key="1">
    <source>
        <dbReference type="PROSITE" id="PS51186"/>
    </source>
</evidence>
<dbReference type="Gene3D" id="3.40.630.30">
    <property type="match status" value="1"/>
</dbReference>
<evidence type="ECO:0000313" key="2">
    <source>
        <dbReference type="EMBL" id="ADZ90540.1"/>
    </source>
</evidence>
<dbReference type="eggNOG" id="COG1670">
    <property type="taxonomic scope" value="Bacteria"/>
</dbReference>
<keyword evidence="3" id="KW-1185">Reference proteome</keyword>
<evidence type="ECO:0000313" key="3">
    <source>
        <dbReference type="Proteomes" id="UP000001062"/>
    </source>
</evidence>
<dbReference type="PATRIC" id="fig|717774.3.peg.1314"/>
<dbReference type="Pfam" id="PF13302">
    <property type="entry name" value="Acetyltransf_3"/>
    <property type="match status" value="1"/>
</dbReference>
<dbReference type="HOGENOM" id="CLU_013985_3_4_6"/>
<dbReference type="InterPro" id="IPR016181">
    <property type="entry name" value="Acyl_CoA_acyltransferase"/>
</dbReference>
<gene>
    <name evidence="2" type="ordered locus">Marme_1267</name>
</gene>
<dbReference type="STRING" id="717774.Marme_1267"/>
<dbReference type="PANTHER" id="PTHR43792:SF16">
    <property type="entry name" value="N-ACETYLTRANSFERASE DOMAIN-CONTAINING PROTEIN"/>
    <property type="match status" value="1"/>
</dbReference>
<feature type="domain" description="N-acetyltransferase" evidence="1">
    <location>
        <begin position="35"/>
        <end position="196"/>
    </location>
</feature>
<dbReference type="PANTHER" id="PTHR43792">
    <property type="entry name" value="GNAT FAMILY, PUTATIVE (AFU_ORTHOLOGUE AFUA_3G00765)-RELATED-RELATED"/>
    <property type="match status" value="1"/>
</dbReference>
<keyword evidence="2" id="KW-0808">Transferase</keyword>